<keyword evidence="1" id="KW-0732">Signal</keyword>
<dbReference type="AlphaFoldDB" id="A0A1G7WY36"/>
<protein>
    <recommendedName>
        <fullName evidence="4">Excinuclease ATPase subunit</fullName>
    </recommendedName>
</protein>
<accession>A0A1G7WY36</accession>
<feature type="chain" id="PRO_5010168790" description="Excinuclease ATPase subunit" evidence="1">
    <location>
        <begin position="24"/>
        <end position="148"/>
    </location>
</feature>
<evidence type="ECO:0000313" key="2">
    <source>
        <dbReference type="EMBL" id="SDG76838.1"/>
    </source>
</evidence>
<gene>
    <name evidence="2" type="ORF">SAMN05216605_103100</name>
</gene>
<dbReference type="OrthoDB" id="8161726at2"/>
<dbReference type="Proteomes" id="UP000182894">
    <property type="component" value="Unassembled WGS sequence"/>
</dbReference>
<proteinExistence type="predicted"/>
<keyword evidence="3" id="KW-1185">Reference proteome</keyword>
<sequence length="148" mass="15726">MKLKMLAATAAIVLGTLPGISQARDTALYLPFDKVVAQMLQEKKLDGSVKFYLAGVQPKGKVTVLSPNAATNKKTNAFNKTDTEACEWVLQSAILQLNEAAKGAGANAVVNIASYYKKIERKDPATYECHAGALMAGVALKGDLAKVQ</sequence>
<evidence type="ECO:0000256" key="1">
    <source>
        <dbReference type="SAM" id="SignalP"/>
    </source>
</evidence>
<feature type="signal peptide" evidence="1">
    <location>
        <begin position="1"/>
        <end position="23"/>
    </location>
</feature>
<evidence type="ECO:0008006" key="4">
    <source>
        <dbReference type="Google" id="ProtNLM"/>
    </source>
</evidence>
<dbReference type="RefSeq" id="WP_074751606.1">
    <property type="nucleotide sequence ID" value="NZ_FNCO01000003.1"/>
</dbReference>
<reference evidence="3" key="1">
    <citation type="submission" date="2016-10" db="EMBL/GenBank/DDBJ databases">
        <authorList>
            <person name="Varghese N."/>
            <person name="Submissions S."/>
        </authorList>
    </citation>
    <scope>NUCLEOTIDE SEQUENCE [LARGE SCALE GENOMIC DNA]</scope>
    <source>
        <strain evidence="3">ATCC 700689</strain>
    </source>
</reference>
<organism evidence="2 3">
    <name type="scientific">Pseudomonas abietaniphila</name>
    <dbReference type="NCBI Taxonomy" id="89065"/>
    <lineage>
        <taxon>Bacteria</taxon>
        <taxon>Pseudomonadati</taxon>
        <taxon>Pseudomonadota</taxon>
        <taxon>Gammaproteobacteria</taxon>
        <taxon>Pseudomonadales</taxon>
        <taxon>Pseudomonadaceae</taxon>
        <taxon>Pseudomonas</taxon>
    </lineage>
</organism>
<name>A0A1G7WY36_9PSED</name>
<evidence type="ECO:0000313" key="3">
    <source>
        <dbReference type="Proteomes" id="UP000182894"/>
    </source>
</evidence>
<dbReference type="EMBL" id="FNCO01000003">
    <property type="protein sequence ID" value="SDG76838.1"/>
    <property type="molecule type" value="Genomic_DNA"/>
</dbReference>
<dbReference type="STRING" id="89065.SAMN05216605_103100"/>